<dbReference type="InterPro" id="IPR036388">
    <property type="entry name" value="WH-like_DNA-bd_sf"/>
</dbReference>
<dbReference type="PANTHER" id="PTHR34580:SF1">
    <property type="entry name" value="PROTEIN PAFC"/>
    <property type="match status" value="1"/>
</dbReference>
<feature type="domain" description="Helix-turn-helix type 11" evidence="1">
    <location>
        <begin position="18"/>
        <end position="60"/>
    </location>
</feature>
<dbReference type="Pfam" id="PF08279">
    <property type="entry name" value="HTH_11"/>
    <property type="match status" value="1"/>
</dbReference>
<dbReference type="PANTHER" id="PTHR34580">
    <property type="match status" value="1"/>
</dbReference>
<organism evidence="3 4">
    <name type="scientific">Pseudobacteroides cellulosolvens ATCC 35603 = DSM 2933</name>
    <dbReference type="NCBI Taxonomy" id="398512"/>
    <lineage>
        <taxon>Bacteria</taxon>
        <taxon>Bacillati</taxon>
        <taxon>Bacillota</taxon>
        <taxon>Clostridia</taxon>
        <taxon>Eubacteriales</taxon>
        <taxon>Oscillospiraceae</taxon>
        <taxon>Pseudobacteroides</taxon>
    </lineage>
</organism>
<proteinExistence type="predicted"/>
<evidence type="ECO:0000313" key="3">
    <source>
        <dbReference type="EMBL" id="KNY27712.1"/>
    </source>
</evidence>
<dbReference type="InterPro" id="IPR051534">
    <property type="entry name" value="CBASS_pafABC_assoc_protein"/>
</dbReference>
<dbReference type="STRING" id="398512.Bccel_2983"/>
<reference evidence="4" key="1">
    <citation type="submission" date="2015-07" db="EMBL/GenBank/DDBJ databases">
        <title>Near-Complete Genome Sequence of the Cellulolytic Bacterium Bacteroides (Pseudobacteroides) cellulosolvens ATCC 35603.</title>
        <authorList>
            <person name="Dassa B."/>
            <person name="Utturkar S.M."/>
            <person name="Klingeman D.M."/>
            <person name="Hurt R.A."/>
            <person name="Keller M."/>
            <person name="Xu J."/>
            <person name="Reddy Y.H.K."/>
            <person name="Borovok I."/>
            <person name="Grinberg I.R."/>
            <person name="Lamed R."/>
            <person name="Zhivin O."/>
            <person name="Bayer E.A."/>
            <person name="Brown S.D."/>
        </authorList>
    </citation>
    <scope>NUCLEOTIDE SEQUENCE [LARGE SCALE GENOMIC DNA]</scope>
    <source>
        <strain evidence="4">DSM 2933</strain>
    </source>
</reference>
<dbReference type="Proteomes" id="UP000036923">
    <property type="component" value="Unassembled WGS sequence"/>
</dbReference>
<dbReference type="EMBL" id="LGTC01000001">
    <property type="protein sequence ID" value="KNY27712.1"/>
    <property type="molecule type" value="Genomic_DNA"/>
</dbReference>
<evidence type="ECO:0000313" key="4">
    <source>
        <dbReference type="Proteomes" id="UP000036923"/>
    </source>
</evidence>
<comment type="caution">
    <text evidence="3">The sequence shown here is derived from an EMBL/GenBank/DDBJ whole genome shotgun (WGS) entry which is preliminary data.</text>
</comment>
<name>A0A0L6JQT3_9FIRM</name>
<accession>A0A0L6JQT3</accession>
<dbReference type="Gene3D" id="1.10.10.10">
    <property type="entry name" value="Winged helix-like DNA-binding domain superfamily/Winged helix DNA-binding domain"/>
    <property type="match status" value="1"/>
</dbReference>
<dbReference type="PATRIC" id="fig|398512.5.peg.3132"/>
<dbReference type="Pfam" id="PF13280">
    <property type="entry name" value="WYL"/>
    <property type="match status" value="1"/>
</dbReference>
<dbReference type="AlphaFoldDB" id="A0A0L6JQT3"/>
<evidence type="ECO:0000259" key="2">
    <source>
        <dbReference type="Pfam" id="PF13280"/>
    </source>
</evidence>
<dbReference type="InterPro" id="IPR026881">
    <property type="entry name" value="WYL_dom"/>
</dbReference>
<sequence>MVKDLNLGIDYNGNKGFRLLSIYERLNKGEAIEKAQLADFFGVTQKTIQRDIDDLRAYLAETHMTENEVAIKYDKTRNVYYLVRFEREWLTNEEVMALCKILLESRAFCKEELNGLISKLLTQVVPNDRKKIENMIRNELHHYVPLQHKKHLFSILWELSQFITNNEIIQFDYTRQDGITKERLVKPVAVLFSEYYFYLIAFMADGSKDFPTTFRIDRITDLKGIKQHFNIPYKDKFNDGEFRKRVQFMYSGELMKIQFKFWGHSLEAVLDRLPTAKIIAEDGEKKIIEAEVFGMGIKMWLLSQSDNLEVIKPQSFREEIMLNIKKMYEIYGCEY</sequence>
<protein>
    <submittedName>
        <fullName evidence="3">WYL domain containing protein</fullName>
    </submittedName>
</protein>
<evidence type="ECO:0000259" key="1">
    <source>
        <dbReference type="Pfam" id="PF08279"/>
    </source>
</evidence>
<gene>
    <name evidence="3" type="ORF">Bccel_2983</name>
</gene>
<dbReference type="InterPro" id="IPR013196">
    <property type="entry name" value="HTH_11"/>
</dbReference>
<feature type="domain" description="WYL" evidence="2">
    <location>
        <begin position="157"/>
        <end position="223"/>
    </location>
</feature>
<dbReference type="PROSITE" id="PS52050">
    <property type="entry name" value="WYL"/>
    <property type="match status" value="1"/>
</dbReference>
<dbReference type="eggNOG" id="COG2378">
    <property type="taxonomic scope" value="Bacteria"/>
</dbReference>
<keyword evidence="4" id="KW-1185">Reference proteome</keyword>